<evidence type="ECO:0000313" key="2">
    <source>
        <dbReference type="Proteomes" id="UP000261212"/>
    </source>
</evidence>
<sequence length="648" mass="74814">MKYIKKEEAVIKDKKEAKYDEHEICSFIFDLLEKKRRERLPYELKWRLAINFLQGDQYSYIDSVSGGIMEVDNVQWWQEREVFNQIAPIYDTRLAKLSKLKVLMNVRPATNSKDDVKSSKVCKKILESIEEDLEMKKLQKQANIWAEKTGSAIWGVFWDKNKGKTIGYKEQYVVKENSDKKEKINVAIKEGGINYEIISPFDFFPSNVYAKDIESLDYAIWYKVMSVKEIENMFNITVEGYENNVVSYSKSKTNVGGLGSKGHGYSESSKNIDLSAEVISYFEKPTNRYPKGRYIVCTKDNVLHMGDLPYINAEDGERELPFVIQKSLDYGEFFGESIINRLIPLQRRFNNIKNRKQEYLNRVAIGQITYEKGSIDEDDVIDMGLAPGAVIPRRQGSEEPSYLRTPALPSTILSDEKATEELFITLSGVSEMSRNSYNPKNVTSGVALSLLQDQDDTRLALNYENMYDTRIKIAKQTLRILKNSVTTPRLSKYVDMKGQVEVFYWDGTNINSTDIYIDSTSLLAKTPESRRELVLDLMERGLFNDPDTGKVTKETLVKLFEMIELGNWEDYCESVNPNISKVDRENINMLKGREAKFKPYDEHELHKNEHINFMLSEEFENACENDGDLENRFLKHIELHDKALNSAS</sequence>
<protein>
    <submittedName>
        <fullName evidence="1">Uncharacterized protein</fullName>
    </submittedName>
</protein>
<reference evidence="1 2" key="1">
    <citation type="submission" date="2018-08" db="EMBL/GenBank/DDBJ databases">
        <title>A genome reference for cultivated species of the human gut microbiota.</title>
        <authorList>
            <person name="Zou Y."/>
            <person name="Xue W."/>
            <person name="Luo G."/>
        </authorList>
    </citation>
    <scope>NUCLEOTIDE SEQUENCE [LARGE SCALE GENOMIC DNA]</scope>
    <source>
        <strain evidence="1 2">AM25-6</strain>
    </source>
</reference>
<dbReference type="AlphaFoldDB" id="A0A3E3DYJ7"/>
<dbReference type="Pfam" id="PF16510">
    <property type="entry name" value="P22_portal"/>
    <property type="match status" value="1"/>
</dbReference>
<proteinExistence type="predicted"/>
<evidence type="ECO:0000313" key="1">
    <source>
        <dbReference type="EMBL" id="RGD74156.1"/>
    </source>
</evidence>
<dbReference type="InterPro" id="IPR032427">
    <property type="entry name" value="P22_portal"/>
</dbReference>
<comment type="caution">
    <text evidence="1">The sequence shown here is derived from an EMBL/GenBank/DDBJ whole genome shotgun (WGS) entry which is preliminary data.</text>
</comment>
<dbReference type="GeneID" id="97999821"/>
<dbReference type="EMBL" id="QUSM01000003">
    <property type="protein sequence ID" value="RGD74156.1"/>
    <property type="molecule type" value="Genomic_DNA"/>
</dbReference>
<organism evidence="1 2">
    <name type="scientific">Anaerofustis stercorihominis</name>
    <dbReference type="NCBI Taxonomy" id="214853"/>
    <lineage>
        <taxon>Bacteria</taxon>
        <taxon>Bacillati</taxon>
        <taxon>Bacillota</taxon>
        <taxon>Clostridia</taxon>
        <taxon>Eubacteriales</taxon>
        <taxon>Eubacteriaceae</taxon>
        <taxon>Anaerofustis</taxon>
    </lineage>
</organism>
<accession>A0A3E3DYJ7</accession>
<name>A0A3E3DYJ7_9FIRM</name>
<gene>
    <name evidence="1" type="ORF">DW687_05155</name>
</gene>
<dbReference type="RefSeq" id="WP_007049399.1">
    <property type="nucleotide sequence ID" value="NZ_CABKNJ010000005.1"/>
</dbReference>
<dbReference type="Proteomes" id="UP000261212">
    <property type="component" value="Unassembled WGS sequence"/>
</dbReference>